<evidence type="ECO:0000313" key="7">
    <source>
        <dbReference type="Proteomes" id="UP000054598"/>
    </source>
</evidence>
<evidence type="ECO:0000259" key="5">
    <source>
        <dbReference type="Pfam" id="PF08402"/>
    </source>
</evidence>
<dbReference type="AlphaFoldDB" id="A0A101ITJ8"/>
<dbReference type="Proteomes" id="UP000054598">
    <property type="component" value="Unassembled WGS sequence"/>
</dbReference>
<dbReference type="PATRIC" id="fig|2198.3.peg.1037"/>
<evidence type="ECO:0000313" key="6">
    <source>
        <dbReference type="EMBL" id="KUL01090.1"/>
    </source>
</evidence>
<dbReference type="GO" id="GO:0022857">
    <property type="term" value="F:transmembrane transporter activity"/>
    <property type="evidence" value="ECO:0007669"/>
    <property type="project" value="InterPro"/>
</dbReference>
<dbReference type="PANTHER" id="PTHR43875">
    <property type="entry name" value="MALTODEXTRIN IMPORT ATP-BINDING PROTEIN MSMX"/>
    <property type="match status" value="1"/>
</dbReference>
<keyword evidence="3" id="KW-1278">Translocase</keyword>
<keyword evidence="4" id="KW-0472">Membrane</keyword>
<evidence type="ECO:0000256" key="1">
    <source>
        <dbReference type="ARBA" id="ARBA00004202"/>
    </source>
</evidence>
<gene>
    <name evidence="6" type="ORF">XE10_1162</name>
</gene>
<dbReference type="GO" id="GO:0055052">
    <property type="term" value="C:ATP-binding cassette (ABC) transporter complex, substrate-binding subunit-containing"/>
    <property type="evidence" value="ECO:0007669"/>
    <property type="project" value="TreeGrafter"/>
</dbReference>
<protein>
    <submittedName>
        <fullName evidence="6">Molybdate/tungstate import ATP-binding protein wtpC</fullName>
    </submittedName>
</protein>
<comment type="subcellular location">
    <subcellularLocation>
        <location evidence="1">Cell membrane</location>
        <topology evidence="1">Peripheral membrane protein</topology>
    </subcellularLocation>
</comment>
<proteinExistence type="predicted"/>
<dbReference type="InterPro" id="IPR047641">
    <property type="entry name" value="ABC_transpr_MalK/UgpC-like"/>
</dbReference>
<feature type="domain" description="Transport-associated OB type 2" evidence="5">
    <location>
        <begin position="82"/>
        <end position="151"/>
    </location>
</feature>
<dbReference type="EMBL" id="LGHE01000124">
    <property type="protein sequence ID" value="KUL01090.1"/>
    <property type="molecule type" value="Genomic_DNA"/>
</dbReference>
<comment type="caution">
    <text evidence="6">The sequence shown here is derived from an EMBL/GenBank/DDBJ whole genome shotgun (WGS) entry which is preliminary data.</text>
</comment>
<keyword evidence="2" id="KW-1003">Cell membrane</keyword>
<keyword evidence="6" id="KW-0067">ATP-binding</keyword>
<dbReference type="GO" id="GO:0005524">
    <property type="term" value="F:ATP binding"/>
    <property type="evidence" value="ECO:0007669"/>
    <property type="project" value="UniProtKB-KW"/>
</dbReference>
<dbReference type="InterPro" id="IPR008995">
    <property type="entry name" value="Mo/tungstate-bd_C_term_dom"/>
</dbReference>
<organism evidence="6 7">
    <name type="scientific">Methanoculleus marisnigri</name>
    <dbReference type="NCBI Taxonomy" id="2198"/>
    <lineage>
        <taxon>Archaea</taxon>
        <taxon>Methanobacteriati</taxon>
        <taxon>Methanobacteriota</taxon>
        <taxon>Stenosarchaea group</taxon>
        <taxon>Methanomicrobia</taxon>
        <taxon>Methanomicrobiales</taxon>
        <taxon>Methanomicrobiaceae</taxon>
        <taxon>Methanoculleus</taxon>
    </lineage>
</organism>
<evidence type="ECO:0000256" key="2">
    <source>
        <dbReference type="ARBA" id="ARBA00022475"/>
    </source>
</evidence>
<sequence length="157" mass="16619">MYQGQRLAHRIGVLMNGGFAQVGTPREVFTLPANRDVARFVGTENVVDGTVVDDGDGASVVDIGGVQVRAVSSFKRGEEVCLCIRSERSALNGNTLPGTVASIVPRGPFSKVTVDCGFALSSVLSWKAVDGLDIREGSRVVVSFAPESVHVVRAMQD</sequence>
<evidence type="ECO:0000256" key="3">
    <source>
        <dbReference type="ARBA" id="ARBA00022967"/>
    </source>
</evidence>
<dbReference type="SUPFAM" id="SSF50331">
    <property type="entry name" value="MOP-like"/>
    <property type="match status" value="1"/>
</dbReference>
<dbReference type="GO" id="GO:0016887">
    <property type="term" value="F:ATP hydrolysis activity"/>
    <property type="evidence" value="ECO:0007669"/>
    <property type="project" value="InterPro"/>
</dbReference>
<reference evidence="7" key="1">
    <citation type="journal article" date="2015" name="MBio">
        <title>Genome-Resolved Metagenomic Analysis Reveals Roles for Candidate Phyla and Other Microbial Community Members in Biogeochemical Transformations in Oil Reservoirs.</title>
        <authorList>
            <person name="Hu P."/>
            <person name="Tom L."/>
            <person name="Singh A."/>
            <person name="Thomas B.C."/>
            <person name="Baker B.J."/>
            <person name="Piceno Y.M."/>
            <person name="Andersen G.L."/>
            <person name="Banfield J.F."/>
        </authorList>
    </citation>
    <scope>NUCLEOTIDE SEQUENCE [LARGE SCALE GENOMIC DNA]</scope>
</reference>
<accession>A0A101ITJ8</accession>
<evidence type="ECO:0000256" key="4">
    <source>
        <dbReference type="ARBA" id="ARBA00023136"/>
    </source>
</evidence>
<dbReference type="PANTHER" id="PTHR43875:SF15">
    <property type="entry name" value="TREHALOSE IMPORT ATP-BINDING PROTEIN SUGC"/>
    <property type="match status" value="1"/>
</dbReference>
<dbReference type="Gene3D" id="2.40.50.100">
    <property type="match status" value="1"/>
</dbReference>
<dbReference type="Pfam" id="PF08402">
    <property type="entry name" value="TOBE_2"/>
    <property type="match status" value="1"/>
</dbReference>
<keyword evidence="6" id="KW-0547">Nucleotide-binding</keyword>
<dbReference type="InterPro" id="IPR013611">
    <property type="entry name" value="Transp-assoc_OB_typ2"/>
</dbReference>
<name>A0A101ITJ8_9EURY</name>